<feature type="transmembrane region" description="Helical" evidence="10">
    <location>
        <begin position="262"/>
        <end position="284"/>
    </location>
</feature>
<evidence type="ECO:0000256" key="7">
    <source>
        <dbReference type="ARBA" id="ARBA00023136"/>
    </source>
</evidence>
<feature type="transmembrane region" description="Helical" evidence="10">
    <location>
        <begin position="77"/>
        <end position="103"/>
    </location>
</feature>
<dbReference type="PANTHER" id="PTHR30406">
    <property type="entry name" value="SULFATE TRANSPORT SYSTEM PERMEASE PROTEIN"/>
    <property type="match status" value="1"/>
</dbReference>
<dbReference type="GO" id="GO:0005886">
    <property type="term" value="C:plasma membrane"/>
    <property type="evidence" value="ECO:0007669"/>
    <property type="project" value="TreeGrafter"/>
</dbReference>
<dbReference type="RefSeq" id="WP_239134057.1">
    <property type="nucleotide sequence ID" value="NZ_BONZ01000061.1"/>
</dbReference>
<dbReference type="InterPro" id="IPR000515">
    <property type="entry name" value="MetI-like"/>
</dbReference>
<comment type="subcellular location">
    <subcellularLocation>
        <location evidence="1">Membrane</location>
        <topology evidence="1">Multi-pass membrane protein</topology>
    </subcellularLocation>
</comment>
<evidence type="ECO:0000256" key="10">
    <source>
        <dbReference type="SAM" id="Phobius"/>
    </source>
</evidence>
<dbReference type="InterPro" id="IPR005667">
    <property type="entry name" value="Sulph_transpt2"/>
</dbReference>
<dbReference type="AlphaFoldDB" id="A0A8J3QY71"/>
<comment type="caution">
    <text evidence="12">The sequence shown here is derived from an EMBL/GenBank/DDBJ whole genome shotgun (WGS) entry which is preliminary data.</text>
</comment>
<feature type="transmembrane region" description="Helical" evidence="10">
    <location>
        <begin position="115"/>
        <end position="136"/>
    </location>
</feature>
<evidence type="ECO:0000256" key="5">
    <source>
        <dbReference type="ARBA" id="ARBA00022989"/>
    </source>
</evidence>
<keyword evidence="5 10" id="KW-1133">Transmembrane helix</keyword>
<evidence type="ECO:0000256" key="1">
    <source>
        <dbReference type="ARBA" id="ARBA00004141"/>
    </source>
</evidence>
<dbReference type="InterPro" id="IPR035906">
    <property type="entry name" value="MetI-like_sf"/>
</dbReference>
<feature type="compositionally biased region" description="Low complexity" evidence="9">
    <location>
        <begin position="1"/>
        <end position="11"/>
    </location>
</feature>
<sequence>MADTVAPVTRPVPAPHSAREPARAARTPGSLVLRGVAMVYVGLLVLLPVAVILYRTFQPGLNVFFAALDSPEALHAFQMTGIVALSAVVINTVFGVAVAVLLARYRFWGRRLLSAFVDLPVSVSPIVVGLALVLVFGPTGWLGPFVEHHGVTMIGAKPGMIVATVFVSLPLVVRALVPVLEQSGMEQEQAAASLGASAVTRLRRITLPTIRAALTYGVVLSLARCIGEYGAVLVVSNNIEGQTETAPLRVGNLVENELNYNAAYAITFVLIIVAFAAILLSAWIRRRRRS</sequence>
<dbReference type="Proteomes" id="UP000642748">
    <property type="component" value="Unassembled WGS sequence"/>
</dbReference>
<reference evidence="12" key="1">
    <citation type="submission" date="2021-01" db="EMBL/GenBank/DDBJ databases">
        <title>Whole genome shotgun sequence of Rugosimonospora africana NBRC 104875.</title>
        <authorList>
            <person name="Komaki H."/>
            <person name="Tamura T."/>
        </authorList>
    </citation>
    <scope>NUCLEOTIDE SEQUENCE</scope>
    <source>
        <strain evidence="12">NBRC 104875</strain>
    </source>
</reference>
<evidence type="ECO:0000256" key="6">
    <source>
        <dbReference type="ARBA" id="ARBA00023032"/>
    </source>
</evidence>
<keyword evidence="13" id="KW-1185">Reference proteome</keyword>
<dbReference type="NCBIfam" id="TIGR00969">
    <property type="entry name" value="3a0106s02"/>
    <property type="match status" value="1"/>
</dbReference>
<evidence type="ECO:0000256" key="4">
    <source>
        <dbReference type="ARBA" id="ARBA00022692"/>
    </source>
</evidence>
<keyword evidence="3" id="KW-0813">Transport</keyword>
<keyword evidence="7 10" id="KW-0472">Membrane</keyword>
<feature type="region of interest" description="Disordered" evidence="9">
    <location>
        <begin position="1"/>
        <end position="22"/>
    </location>
</feature>
<feature type="transmembrane region" description="Helical" evidence="10">
    <location>
        <begin position="156"/>
        <end position="177"/>
    </location>
</feature>
<feature type="transmembrane region" description="Helical" evidence="10">
    <location>
        <begin position="213"/>
        <end position="235"/>
    </location>
</feature>
<dbReference type="CDD" id="cd06261">
    <property type="entry name" value="TM_PBP2"/>
    <property type="match status" value="1"/>
</dbReference>
<dbReference type="Pfam" id="PF00528">
    <property type="entry name" value="BPD_transp_1"/>
    <property type="match status" value="1"/>
</dbReference>
<proteinExistence type="predicted"/>
<dbReference type="GO" id="GO:0015419">
    <property type="term" value="F:ABC-type sulfate transporter activity"/>
    <property type="evidence" value="ECO:0007669"/>
    <property type="project" value="InterPro"/>
</dbReference>
<keyword evidence="4 10" id="KW-0812">Transmembrane</keyword>
<evidence type="ECO:0000256" key="9">
    <source>
        <dbReference type="SAM" id="MobiDB-lite"/>
    </source>
</evidence>
<dbReference type="EMBL" id="BONZ01000061">
    <property type="protein sequence ID" value="GIH17960.1"/>
    <property type="molecule type" value="Genomic_DNA"/>
</dbReference>
<evidence type="ECO:0000313" key="12">
    <source>
        <dbReference type="EMBL" id="GIH17960.1"/>
    </source>
</evidence>
<evidence type="ECO:0000256" key="2">
    <source>
        <dbReference type="ARBA" id="ARBA00011779"/>
    </source>
</evidence>
<evidence type="ECO:0000256" key="3">
    <source>
        <dbReference type="ARBA" id="ARBA00022448"/>
    </source>
</evidence>
<dbReference type="PROSITE" id="PS50928">
    <property type="entry name" value="ABC_TM1"/>
    <property type="match status" value="1"/>
</dbReference>
<comment type="function">
    <text evidence="8">Part of the ABC transporter complex CysAWTP (TC 3.A.1.6.1) involved in sulfate/thiosulfate import. Probably responsible for the translocation of the substrate across the membrane.</text>
</comment>
<protein>
    <submittedName>
        <fullName evidence="12">Sulfate ABC transporter permease subunit CysW</fullName>
    </submittedName>
</protein>
<dbReference type="Gene3D" id="1.10.3720.10">
    <property type="entry name" value="MetI-like"/>
    <property type="match status" value="1"/>
</dbReference>
<name>A0A8J3QY71_9ACTN</name>
<evidence type="ECO:0000313" key="13">
    <source>
        <dbReference type="Proteomes" id="UP000642748"/>
    </source>
</evidence>
<feature type="domain" description="ABC transmembrane type-1" evidence="11">
    <location>
        <begin position="77"/>
        <end position="281"/>
    </location>
</feature>
<evidence type="ECO:0000256" key="8">
    <source>
        <dbReference type="ARBA" id="ARBA00025323"/>
    </source>
</evidence>
<organism evidence="12 13">
    <name type="scientific">Rugosimonospora africana</name>
    <dbReference type="NCBI Taxonomy" id="556532"/>
    <lineage>
        <taxon>Bacteria</taxon>
        <taxon>Bacillati</taxon>
        <taxon>Actinomycetota</taxon>
        <taxon>Actinomycetes</taxon>
        <taxon>Micromonosporales</taxon>
        <taxon>Micromonosporaceae</taxon>
        <taxon>Rugosimonospora</taxon>
    </lineage>
</organism>
<evidence type="ECO:0000259" key="11">
    <source>
        <dbReference type="PROSITE" id="PS50928"/>
    </source>
</evidence>
<dbReference type="SUPFAM" id="SSF161098">
    <property type="entry name" value="MetI-like"/>
    <property type="match status" value="1"/>
</dbReference>
<comment type="subunit">
    <text evidence="2">The complex is composed of two ATP-binding proteins (CysA), two transmembrane proteins (CysT and CysW) and a solute-binding protein (CysP).</text>
</comment>
<feature type="transmembrane region" description="Helical" evidence="10">
    <location>
        <begin position="31"/>
        <end position="57"/>
    </location>
</feature>
<accession>A0A8J3QY71</accession>
<gene>
    <name evidence="12" type="primary">cysW</name>
    <name evidence="12" type="ORF">Raf01_61320</name>
</gene>
<keyword evidence="6" id="KW-0764">Sulfate transport</keyword>
<dbReference type="PANTHER" id="PTHR30406:SF1">
    <property type="entry name" value="SULFATE TRANSPORT SYSTEM PERMEASE PROTEIN CYSW"/>
    <property type="match status" value="1"/>
</dbReference>